<dbReference type="AlphaFoldDB" id="A0A1S3I8E2"/>
<sequence length="137" mass="15720">MVKATDGARFLTRTLLLITCTVGLIARTAETFLYTHTKDNDYIRVGRRGRMTRQLNVIQDLILLREKELKKNQQALGVPVPLEFPLEIGDSFNKWVLEPRQSSLAARLHRSESDEEFPSEDFLEDEEMGAQSEGHYP</sequence>
<accession>A0A1S3I8E2</accession>
<proteinExistence type="predicted"/>
<evidence type="ECO:0000256" key="1">
    <source>
        <dbReference type="SAM" id="MobiDB-lite"/>
    </source>
</evidence>
<keyword evidence="2" id="KW-1185">Reference proteome</keyword>
<dbReference type="KEGG" id="lak:106161997"/>
<reference evidence="3" key="1">
    <citation type="submission" date="2025-08" db="UniProtKB">
        <authorList>
            <consortium name="RefSeq"/>
        </authorList>
    </citation>
    <scope>IDENTIFICATION</scope>
    <source>
        <tissue evidence="3">Gonads</tissue>
    </source>
</reference>
<organism evidence="2 3">
    <name type="scientific">Lingula anatina</name>
    <name type="common">Brachiopod</name>
    <name type="synonym">Lingula unguis</name>
    <dbReference type="NCBI Taxonomy" id="7574"/>
    <lineage>
        <taxon>Eukaryota</taxon>
        <taxon>Metazoa</taxon>
        <taxon>Spiralia</taxon>
        <taxon>Lophotrochozoa</taxon>
        <taxon>Brachiopoda</taxon>
        <taxon>Linguliformea</taxon>
        <taxon>Lingulata</taxon>
        <taxon>Lingulida</taxon>
        <taxon>Linguloidea</taxon>
        <taxon>Lingulidae</taxon>
        <taxon>Lingula</taxon>
    </lineage>
</organism>
<feature type="region of interest" description="Disordered" evidence="1">
    <location>
        <begin position="105"/>
        <end position="137"/>
    </location>
</feature>
<evidence type="ECO:0000313" key="3">
    <source>
        <dbReference type="RefSeq" id="XP_013394535.1"/>
    </source>
</evidence>
<dbReference type="Proteomes" id="UP000085678">
    <property type="component" value="Unplaced"/>
</dbReference>
<dbReference type="RefSeq" id="XP_013394535.1">
    <property type="nucleotide sequence ID" value="XM_013539081.1"/>
</dbReference>
<evidence type="ECO:0000313" key="2">
    <source>
        <dbReference type="Proteomes" id="UP000085678"/>
    </source>
</evidence>
<feature type="compositionally biased region" description="Acidic residues" evidence="1">
    <location>
        <begin position="113"/>
        <end position="128"/>
    </location>
</feature>
<protein>
    <submittedName>
        <fullName evidence="3">Uncharacterized protein LOC106161997</fullName>
    </submittedName>
</protein>
<name>A0A1S3I8E2_LINAN</name>
<gene>
    <name evidence="3" type="primary">LOC106161997</name>
</gene>
<dbReference type="GeneID" id="106161997"/>
<dbReference type="InParanoid" id="A0A1S3I8E2"/>